<dbReference type="InterPro" id="IPR011044">
    <property type="entry name" value="Quino_amine_DH_bsu"/>
</dbReference>
<dbReference type="InterPro" id="IPR000634">
    <property type="entry name" value="Ser/Thr_deHydtase_PyrdxlP-BS"/>
</dbReference>
<protein>
    <recommendedName>
        <fullName evidence="6">Elongator complex protein 2</fullName>
    </recommendedName>
</protein>
<keyword evidence="7" id="KW-0963">Cytoplasm</keyword>
<evidence type="ECO:0000256" key="8">
    <source>
        <dbReference type="ARBA" id="ARBA00022574"/>
    </source>
</evidence>
<comment type="cofactor">
    <cofactor evidence="1">
        <name>pyridoxal 5'-phosphate</name>
        <dbReference type="ChEBI" id="CHEBI:597326"/>
    </cofactor>
</comment>
<feature type="repeat" description="WD" evidence="13">
    <location>
        <begin position="581"/>
        <end position="613"/>
    </location>
</feature>
<evidence type="ECO:0000313" key="17">
    <source>
        <dbReference type="Proteomes" id="UP001491310"/>
    </source>
</evidence>
<dbReference type="CDD" id="cd01562">
    <property type="entry name" value="Thr-dehyd"/>
    <property type="match status" value="1"/>
</dbReference>
<dbReference type="InterPro" id="IPR036322">
    <property type="entry name" value="WD40_repeat_dom_sf"/>
</dbReference>
<keyword evidence="11" id="KW-0663">Pyridoxal phosphate</keyword>
<evidence type="ECO:0000256" key="2">
    <source>
        <dbReference type="ARBA" id="ARBA00004123"/>
    </source>
</evidence>
<sequence length="1114" mass="118490">MNLEVEFTSIGCNRVVNALDFGESNLIAYGAHHFVVIYNVAEARIVATMVGHTGRVDCVKWLPSSGKGSPAALVSGAADSTIIVWLWFPDRPEKLWLVAAKLKGHSGPVTSLASIETGAVLQHSLAFTQLPGQPDWHLLAMGSVDSSIWLLLRQIGGSFQHTCRLKGHTDWIRSLAFTSTAEGGLLLASASQDKLVRVWSIQEGGQHPRDSSKHANGRAVERDLAKSIARYAPQPTFCAAGRTFSVSMEAVLVGHEDWVFSAAWQPHQQHPDALSQVPCLLTASMDRTMMLWRPEPSAGLWMCEESVGDAGASSLGYYGGCFSPEGRSIVAHGFTGALHLWRREEGANRGAWVPQHALGGHYGAVVDMGWGVDGACLQTVSEDQTSRIFTTCGDHWCEVARPQIHGHDFACMAVLPGAAPPCYAVGSEEKVIRVLEAPQAFEQTLALARGHAMDSSSSGKQVQGRAMGASIAALGLSNKAVFAGDEPAGAEAAGGSYTEGPDLAPNPTPSAVAGPPLEEHLAQNTLWPEIVKLYGHANHVFCMAADPRGRYLASACKAQAAQFAAVWLWDVATWTSVGPPLEAHSLTVTQMAFSPSGQHLLTVSRDRTFAIFERLPEEEGGAPFRFLGRVMKAHARIIWACSWTPDGLRFATGARDSSVKVWALPAPGQELFSTPVAKLPQMAAPVTSTAFAPRAEAGSGCSDSGRDVLAVGLESGELELWSLTWQPGSTTGSSAPTCTGMNKVWAASLHLRHCAAIRRLCWTLEAFTMTVKKAEGLVYAATLEEIRKAAERIEPYARKTPVMTCKTLDRLAGCKLYFKCEIFQRGGAFKFRGAMNSVLSLSDEEAPHGVVTHSSGNHAGALACAAKLRGIQAHIVIPSDAPQCKVDAVEGYGGLITRCEPTVDARESTAAQIQNETGATLVPPYNYGPTICGQGTMALEFLEQVPHLDAIVVPICGAGMTSGIAVAAKGLKPDIRIIAAEPSGLNNAADVAASKAAGKIVECERPVTIADGLRGRLGDLTWPIVRDFVDEVVTVSEQEIVAAMRLLFERMKLVVEPSGAVGLAAVLSSQFKSLPEGLQGQEGAQKHVGIILSGGNVDLAAAGLWDNLLVAGYK</sequence>
<evidence type="ECO:0000256" key="3">
    <source>
        <dbReference type="ARBA" id="ARBA00004496"/>
    </source>
</evidence>
<evidence type="ECO:0000256" key="5">
    <source>
        <dbReference type="ARBA" id="ARBA00005881"/>
    </source>
</evidence>
<name>A0ABR2YWY1_9CHLO</name>
<evidence type="ECO:0000256" key="11">
    <source>
        <dbReference type="ARBA" id="ARBA00022898"/>
    </source>
</evidence>
<dbReference type="InterPro" id="IPR001680">
    <property type="entry name" value="WD40_rpt"/>
</dbReference>
<dbReference type="Proteomes" id="UP001491310">
    <property type="component" value="Unassembled WGS sequence"/>
</dbReference>
<proteinExistence type="inferred from homology"/>
<dbReference type="SUPFAM" id="SSF53686">
    <property type="entry name" value="Tryptophan synthase beta subunit-like PLP-dependent enzymes"/>
    <property type="match status" value="1"/>
</dbReference>
<evidence type="ECO:0000256" key="6">
    <source>
        <dbReference type="ARBA" id="ARBA00020267"/>
    </source>
</evidence>
<keyword evidence="9" id="KW-0819">tRNA processing</keyword>
<feature type="repeat" description="WD" evidence="13">
    <location>
        <begin position="49"/>
        <end position="85"/>
    </location>
</feature>
<dbReference type="InterPro" id="IPR037289">
    <property type="entry name" value="Elp2"/>
</dbReference>
<dbReference type="PANTHER" id="PTHR44111">
    <property type="entry name" value="ELONGATOR COMPLEX PROTEIN 2"/>
    <property type="match status" value="1"/>
</dbReference>
<feature type="repeat" description="WD" evidence="13">
    <location>
        <begin position="631"/>
        <end position="662"/>
    </location>
</feature>
<dbReference type="Gene3D" id="2.130.10.10">
    <property type="entry name" value="YVTN repeat-like/Quinoprotein amine dehydrogenase"/>
    <property type="match status" value="5"/>
</dbReference>
<keyword evidence="17" id="KW-1185">Reference proteome</keyword>
<organism evidence="16 17">
    <name type="scientific">Coccomyxa subellipsoidea</name>
    <dbReference type="NCBI Taxonomy" id="248742"/>
    <lineage>
        <taxon>Eukaryota</taxon>
        <taxon>Viridiplantae</taxon>
        <taxon>Chlorophyta</taxon>
        <taxon>core chlorophytes</taxon>
        <taxon>Trebouxiophyceae</taxon>
        <taxon>Trebouxiophyceae incertae sedis</taxon>
        <taxon>Coccomyxaceae</taxon>
        <taxon>Coccomyxa</taxon>
    </lineage>
</organism>
<dbReference type="Gene3D" id="3.40.50.1100">
    <property type="match status" value="2"/>
</dbReference>
<keyword evidence="12" id="KW-0539">Nucleus</keyword>
<dbReference type="InterPro" id="IPR036052">
    <property type="entry name" value="TrpB-like_PALP_sf"/>
</dbReference>
<feature type="repeat" description="WD" evidence="13">
    <location>
        <begin position="165"/>
        <end position="204"/>
    </location>
</feature>
<feature type="domain" description="Tryptophan synthase beta chain-like PALP" evidence="15">
    <location>
        <begin position="794"/>
        <end position="1070"/>
    </location>
</feature>
<dbReference type="EMBL" id="JALJOT010000003">
    <property type="protein sequence ID" value="KAK9916278.1"/>
    <property type="molecule type" value="Genomic_DNA"/>
</dbReference>
<dbReference type="PROSITE" id="PS50082">
    <property type="entry name" value="WD_REPEATS_2"/>
    <property type="match status" value="4"/>
</dbReference>
<reference evidence="16 17" key="1">
    <citation type="journal article" date="2024" name="Nat. Commun.">
        <title>Phylogenomics reveals the evolutionary origins of lichenization in chlorophyte algae.</title>
        <authorList>
            <person name="Puginier C."/>
            <person name="Libourel C."/>
            <person name="Otte J."/>
            <person name="Skaloud P."/>
            <person name="Haon M."/>
            <person name="Grisel S."/>
            <person name="Petersen M."/>
            <person name="Berrin J.G."/>
            <person name="Delaux P.M."/>
            <person name="Dal Grande F."/>
            <person name="Keller J."/>
        </authorList>
    </citation>
    <scope>NUCLEOTIDE SEQUENCE [LARGE SCALE GENOMIC DNA]</scope>
    <source>
        <strain evidence="16 17">SAG 216-7</strain>
    </source>
</reference>
<accession>A0ABR2YWY1</accession>
<dbReference type="SUPFAM" id="SSF50978">
    <property type="entry name" value="WD40 repeat-like"/>
    <property type="match status" value="1"/>
</dbReference>
<dbReference type="InterPro" id="IPR001926">
    <property type="entry name" value="TrpB-like_PALP"/>
</dbReference>
<dbReference type="PROSITE" id="PS00165">
    <property type="entry name" value="DEHYDRATASE_SER_THR"/>
    <property type="match status" value="1"/>
</dbReference>
<dbReference type="SUPFAM" id="SSF50969">
    <property type="entry name" value="YVTN repeat-like/Quinoprotein amine dehydrogenase"/>
    <property type="match status" value="1"/>
</dbReference>
<evidence type="ECO:0000256" key="10">
    <source>
        <dbReference type="ARBA" id="ARBA00022737"/>
    </source>
</evidence>
<evidence type="ECO:0000256" key="4">
    <source>
        <dbReference type="ARBA" id="ARBA00005043"/>
    </source>
</evidence>
<feature type="region of interest" description="Disordered" evidence="14">
    <location>
        <begin position="490"/>
        <end position="515"/>
    </location>
</feature>
<evidence type="ECO:0000256" key="9">
    <source>
        <dbReference type="ARBA" id="ARBA00022694"/>
    </source>
</evidence>
<dbReference type="InterPro" id="IPR015943">
    <property type="entry name" value="WD40/YVTN_repeat-like_dom_sf"/>
</dbReference>
<dbReference type="PROSITE" id="PS50294">
    <property type="entry name" value="WD_REPEATS_REGION"/>
    <property type="match status" value="2"/>
</dbReference>
<comment type="pathway">
    <text evidence="4">tRNA modification; 5-methoxycarbonylmethyl-2-thiouridine-tRNA biosynthesis.</text>
</comment>
<dbReference type="SMART" id="SM00320">
    <property type="entry name" value="WD40"/>
    <property type="match status" value="10"/>
</dbReference>
<evidence type="ECO:0000256" key="1">
    <source>
        <dbReference type="ARBA" id="ARBA00001933"/>
    </source>
</evidence>
<dbReference type="Pfam" id="PF00400">
    <property type="entry name" value="WD40"/>
    <property type="match status" value="6"/>
</dbReference>
<evidence type="ECO:0000256" key="13">
    <source>
        <dbReference type="PROSITE-ProRule" id="PRU00221"/>
    </source>
</evidence>
<comment type="similarity">
    <text evidence="5">Belongs to the WD repeat ELP2 family.</text>
</comment>
<evidence type="ECO:0000259" key="15">
    <source>
        <dbReference type="Pfam" id="PF00291"/>
    </source>
</evidence>
<keyword evidence="10" id="KW-0677">Repeat</keyword>
<gene>
    <name evidence="16" type="ORF">WJX75_000840</name>
</gene>
<comment type="caution">
    <text evidence="16">The sequence shown here is derived from an EMBL/GenBank/DDBJ whole genome shotgun (WGS) entry which is preliminary data.</text>
</comment>
<evidence type="ECO:0000256" key="12">
    <source>
        <dbReference type="ARBA" id="ARBA00023242"/>
    </source>
</evidence>
<evidence type="ECO:0000256" key="14">
    <source>
        <dbReference type="SAM" id="MobiDB-lite"/>
    </source>
</evidence>
<keyword evidence="8 13" id="KW-0853">WD repeat</keyword>
<dbReference type="Pfam" id="PF00291">
    <property type="entry name" value="PALP"/>
    <property type="match status" value="1"/>
</dbReference>
<evidence type="ECO:0000313" key="16">
    <source>
        <dbReference type="EMBL" id="KAK9916278.1"/>
    </source>
</evidence>
<evidence type="ECO:0000256" key="7">
    <source>
        <dbReference type="ARBA" id="ARBA00022490"/>
    </source>
</evidence>
<dbReference type="PANTHER" id="PTHR44111:SF1">
    <property type="entry name" value="ELONGATOR COMPLEX PROTEIN 2"/>
    <property type="match status" value="1"/>
</dbReference>
<comment type="subcellular location">
    <subcellularLocation>
        <location evidence="3">Cytoplasm</location>
    </subcellularLocation>
    <subcellularLocation>
        <location evidence="2">Nucleus</location>
    </subcellularLocation>
</comment>